<reference evidence="13 22" key="7">
    <citation type="submission" date="2020-01" db="EMBL/GenBank/DDBJ databases">
        <title>Complete and circular genome sequences of six lactobacillus isolates from horses.</title>
        <authorList>
            <person name="Hassan H.M."/>
        </authorList>
    </citation>
    <scope>NUCLEOTIDE SEQUENCE [LARGE SCALE GENOMIC DNA]</scope>
    <source>
        <strain evidence="13 22">1D</strain>
    </source>
</reference>
<reference evidence="3" key="10">
    <citation type="journal article" date="2021" name="PeerJ">
        <title>Extensive microbial diversity within the chicken gut microbiome revealed by metagenomics and culture.</title>
        <authorList>
            <person name="Gilroy R."/>
            <person name="Ravi A."/>
            <person name="Getino M."/>
            <person name="Pursley I."/>
            <person name="Horton D.L."/>
            <person name="Alikhan N.F."/>
            <person name="Baker D."/>
            <person name="Gharbi K."/>
            <person name="Hall N."/>
            <person name="Watson M."/>
            <person name="Adriaenssens E.M."/>
            <person name="Foster-Nyarko E."/>
            <person name="Jarju S."/>
            <person name="Secka A."/>
            <person name="Antonio M."/>
            <person name="Oren A."/>
            <person name="Chaudhuri R.R."/>
            <person name="La Ragione R."/>
            <person name="Hildebrand F."/>
            <person name="Pallen M.J."/>
        </authorList>
    </citation>
    <scope>NUCLEOTIDE SEQUENCE</scope>
    <source>
        <strain evidence="3">CHK194-22301</strain>
    </source>
</reference>
<evidence type="ECO:0000313" key="9">
    <source>
        <dbReference type="EMBL" id="OXC20866.1"/>
    </source>
</evidence>
<dbReference type="Proteomes" id="UP000460132">
    <property type="component" value="Unassembled WGS sequence"/>
</dbReference>
<evidence type="ECO:0000313" key="22">
    <source>
        <dbReference type="Proteomes" id="UP000510660"/>
    </source>
</evidence>
<reference evidence="10 16" key="3">
    <citation type="submission" date="2016-10" db="EMBL/GenBank/DDBJ databases">
        <title>WGS of isloates from the oral cavity of healthy individuals.</title>
        <authorList>
            <person name="Sharma S."/>
            <person name="Pal V.K."/>
            <person name="Patil P.B."/>
            <person name="Korpole S."/>
            <person name="Grover V."/>
        </authorList>
    </citation>
    <scope>NUCLEOTIDE SEQUENCE [LARGE SCALE GENOMIC DNA]</scope>
    <source>
        <strain evidence="10 16">DISK12</strain>
    </source>
</reference>
<dbReference type="Proteomes" id="UP000067598">
    <property type="component" value="Unassembled WGS sequence"/>
</dbReference>
<evidence type="ECO:0000313" key="10">
    <source>
        <dbReference type="EMBL" id="PJZ16547.1"/>
    </source>
</evidence>
<dbReference type="EMBL" id="PKIW01000038">
    <property type="protein sequence ID" value="PLT10887.1"/>
    <property type="molecule type" value="Genomic_DNA"/>
</dbReference>
<keyword evidence="2" id="KW-0472">Membrane</keyword>
<evidence type="ECO:0000313" key="17">
    <source>
        <dbReference type="Proteomes" id="UP000235119"/>
    </source>
</evidence>
<evidence type="ECO:0000313" key="20">
    <source>
        <dbReference type="Proteomes" id="UP000460132"/>
    </source>
</evidence>
<dbReference type="EMBL" id="WWFF01000002">
    <property type="protein sequence ID" value="MYN53117.1"/>
    <property type="molecule type" value="Genomic_DNA"/>
</dbReference>
<evidence type="ECO:0000256" key="2">
    <source>
        <dbReference type="SAM" id="Phobius"/>
    </source>
</evidence>
<dbReference type="Proteomes" id="UP000322051">
    <property type="component" value="Unassembled WGS sequence"/>
</dbReference>
<dbReference type="Proteomes" id="UP000231914">
    <property type="component" value="Unassembled WGS sequence"/>
</dbReference>
<dbReference type="InterPro" id="IPR017853">
    <property type="entry name" value="GH"/>
</dbReference>
<reference evidence="9 15" key="2">
    <citation type="submission" date="2016-05" db="EMBL/GenBank/DDBJ databases">
        <authorList>
            <person name="Johnson T.J."/>
            <person name="Youmans B.P."/>
            <person name="Case K.A."/>
        </authorList>
    </citation>
    <scope>NUCLEOTIDE SEQUENCE [LARGE SCALE GENOMIC DNA]</scope>
    <source>
        <strain evidence="9 15">UMNLC6</strain>
    </source>
</reference>
<protein>
    <submittedName>
        <fullName evidence="6">Lysozyme</fullName>
    </submittedName>
</protein>
<evidence type="ECO:0000313" key="6">
    <source>
        <dbReference type="EMBL" id="KWU04522.1"/>
    </source>
</evidence>
<name>A0A109DFK4_9LACO</name>
<feature type="transmembrane region" description="Helical" evidence="2">
    <location>
        <begin position="12"/>
        <end position="31"/>
    </location>
</feature>
<evidence type="ECO:0000313" key="11">
    <source>
        <dbReference type="EMBL" id="PLT10887.1"/>
    </source>
</evidence>
<evidence type="ECO:0000313" key="4">
    <source>
        <dbReference type="EMBL" id="KAA8798953.1"/>
    </source>
</evidence>
<accession>A0A6P1TZY6</accession>
<evidence type="ECO:0000256" key="1">
    <source>
        <dbReference type="ARBA" id="ARBA00010646"/>
    </source>
</evidence>
<dbReference type="Gene3D" id="3.20.20.80">
    <property type="entry name" value="Glycosidases"/>
    <property type="match status" value="1"/>
</dbReference>
<dbReference type="InterPro" id="IPR002053">
    <property type="entry name" value="Glyco_hydro_25"/>
</dbReference>
<dbReference type="Proteomes" id="UP000198437">
    <property type="component" value="Unassembled WGS sequence"/>
</dbReference>
<evidence type="ECO:0000313" key="8">
    <source>
        <dbReference type="EMBL" id="MYN53117.1"/>
    </source>
</evidence>
<reference evidence="6 14" key="1">
    <citation type="journal article" date="2016" name="Microbiology (Mosc.)">
        <title>Comparison of Lactobacillus crispatus isolates from Lactobacillus-dominated vaginal microbiomes with isolates from microbiomes containing bacterial vaginosis-associated bacteria.</title>
        <authorList>
            <person name="Abdelmaksoud A.A."/>
            <person name="Koparde V.N."/>
            <person name="Sheth N.U."/>
            <person name="Serrano M.G."/>
            <person name="Glascock A.L."/>
            <person name="Fettweis J.M."/>
            <person name="Strauss Iii J.F."/>
            <person name="Buck G.A."/>
            <person name="Jefferson K.K."/>
        </authorList>
    </citation>
    <scope>NUCLEOTIDE SEQUENCE [LARGE SCALE GENOMIC DNA]</scope>
    <source>
        <strain evidence="6 14">VMC3</strain>
    </source>
</reference>
<evidence type="ECO:0000313" key="16">
    <source>
        <dbReference type="Proteomes" id="UP000231914"/>
    </source>
</evidence>
<comment type="similarity">
    <text evidence="1">Belongs to the glycosyl hydrolase 25 family.</text>
</comment>
<dbReference type="EMBL" id="CP047415">
    <property type="protein sequence ID" value="QLL74498.1"/>
    <property type="molecule type" value="Genomic_DNA"/>
</dbReference>
<dbReference type="SUPFAM" id="SSF51445">
    <property type="entry name" value="(Trans)glycosidases"/>
    <property type="match status" value="1"/>
</dbReference>
<evidence type="ECO:0000313" key="18">
    <source>
        <dbReference type="Proteomes" id="UP000322051"/>
    </source>
</evidence>
<reference evidence="7" key="9">
    <citation type="submission" date="2020-07" db="EMBL/GenBank/DDBJ databases">
        <title>Comparative genomics analyses of Lactobacillus crispatus isolated from different ecological niches.</title>
        <authorList>
            <person name="Mancino W."/>
            <person name="Mancabelli L."/>
            <person name="Lugli G.A."/>
            <person name="Milani C."/>
            <person name="Viappiani A."/>
            <person name="Anzalone R."/>
            <person name="Longhi G."/>
            <person name="Ventura M."/>
            <person name="Turroni F."/>
        </authorList>
    </citation>
    <scope>NUCLEOTIDE SEQUENCE</scope>
    <source>
        <strain evidence="7">LB65</strain>
    </source>
</reference>
<accession>A0A109DFK4</accession>
<evidence type="ECO:0000313" key="19">
    <source>
        <dbReference type="Proteomes" id="UP000324504"/>
    </source>
</evidence>
<reference evidence="3" key="11">
    <citation type="submission" date="2021-09" db="EMBL/GenBank/DDBJ databases">
        <authorList>
            <person name="Gilroy R."/>
        </authorList>
    </citation>
    <scope>NUCLEOTIDE SEQUENCE</scope>
    <source>
        <strain evidence="3">CHK194-22301</strain>
    </source>
</reference>
<reference evidence="18 19" key="5">
    <citation type="submission" date="2019-09" db="EMBL/GenBank/DDBJ databases">
        <title>Comparative analysis of L. crispatus genomes revealed niche specific adaptation to different host and body sites.</title>
        <authorList>
            <person name="Pan M."/>
            <person name="Hidalgo-Cantabrana C."/>
            <person name="Barrangou R."/>
        </authorList>
    </citation>
    <scope>NUCLEOTIDE SEQUENCE [LARGE SCALE GENOMIC DNA]</scope>
    <source>
        <strain evidence="5 19">NCK2488</strain>
        <strain evidence="4 18">NCK973</strain>
    </source>
</reference>
<evidence type="ECO:0000313" key="5">
    <source>
        <dbReference type="EMBL" id="KAA8813064.1"/>
    </source>
</evidence>
<dbReference type="Proteomes" id="UP000510660">
    <property type="component" value="Chromosome"/>
</dbReference>
<dbReference type="Proteomes" id="UP001194414">
    <property type="component" value="Unassembled WGS sequence"/>
</dbReference>
<reference evidence="12 21" key="6">
    <citation type="submission" date="2019-12" db="EMBL/GenBank/DDBJ databases">
        <title>Complete Genome Sequences of Lactobacillus strains, C25 and P38, Isolated from Chicken Cecum.</title>
        <authorList>
            <person name="Hassan H.M."/>
            <person name="Mendoza M."/>
            <person name="Rezvani M."/>
            <person name="Koci M.D."/>
            <person name="Dickey A.N."/>
            <person name="Scholl E.H."/>
        </authorList>
    </citation>
    <scope>NUCLEOTIDE SEQUENCE [LARGE SCALE GENOMIC DNA]</scope>
    <source>
        <strain evidence="12 21">C25</strain>
    </source>
</reference>
<dbReference type="EMBL" id="DYXB01000044">
    <property type="protein sequence ID" value="HJF09734.1"/>
    <property type="molecule type" value="Genomic_DNA"/>
</dbReference>
<dbReference type="Proteomes" id="UP000235119">
    <property type="component" value="Unassembled WGS sequence"/>
</dbReference>
<dbReference type="AlphaFoldDB" id="A0A109DFK4"/>
<dbReference type="Proteomes" id="UP000324504">
    <property type="component" value="Unassembled WGS sequence"/>
</dbReference>
<dbReference type="EMBL" id="JACCPP010000009">
    <property type="protein sequence ID" value="MBI1707499.1"/>
    <property type="molecule type" value="Genomic_DNA"/>
</dbReference>
<evidence type="ECO:0000313" key="7">
    <source>
        <dbReference type="EMBL" id="MBI1707499.1"/>
    </source>
</evidence>
<dbReference type="EMBL" id="VUAV01000014">
    <property type="protein sequence ID" value="KAA8813064.1"/>
    <property type="molecule type" value="Genomic_DNA"/>
</dbReference>
<dbReference type="PATRIC" id="fig|47770.28.peg.1841"/>
<dbReference type="Proteomes" id="UP000784793">
    <property type="component" value="Unassembled WGS sequence"/>
</dbReference>
<sequence length="235" mass="26881">MKRFQHKYTLPAILTLLILAIAFLLIGFFNFKRQTTLPPDANSSAIGIELNQDIDYVDLHKLQSNGVSFIYLKATQGRSYFDENYLSYRDQILGTNLAFGSEISYSNESTPMQHYRYFFKQVGQNTGSLPILIVPAVTTRSARYLRSMGQFAALLQAAGKRVMVKVDHKYQHYFNPQTLFMSSDSKAPNKLKYSFWCYTTNGRVRNVSGLESQVTMYAYNGTVGQYKQKYGQLTQ</sequence>
<evidence type="ECO:0000313" key="12">
    <source>
        <dbReference type="EMBL" id="QHQ68478.1"/>
    </source>
</evidence>
<evidence type="ECO:0000313" key="15">
    <source>
        <dbReference type="Proteomes" id="UP000198437"/>
    </source>
</evidence>
<dbReference type="Pfam" id="PF01183">
    <property type="entry name" value="Glyco_hydro_25"/>
    <property type="match status" value="1"/>
</dbReference>
<dbReference type="EMBL" id="LJGP01000007">
    <property type="protein sequence ID" value="KWU04522.1"/>
    <property type="molecule type" value="Genomic_DNA"/>
</dbReference>
<evidence type="ECO:0000313" key="3">
    <source>
        <dbReference type="EMBL" id="HJF09734.1"/>
    </source>
</evidence>
<dbReference type="EMBL" id="CP047142">
    <property type="protein sequence ID" value="QHQ68478.1"/>
    <property type="molecule type" value="Genomic_DNA"/>
</dbReference>
<gene>
    <name evidence="6" type="ORF">AEL95_01390</name>
    <name evidence="9" type="ORF">AYP82_03320</name>
    <name evidence="10" type="ORF">BHU41_09620</name>
    <name evidence="11" type="ORF">CYJ79_07845</name>
    <name evidence="4" type="ORF">F1C02_02050</name>
    <name evidence="5" type="ORF">F1C09_03695</name>
    <name evidence="12" type="ORF">GSR61_07875</name>
    <name evidence="8" type="ORF">GTK63_02035</name>
    <name evidence="13" type="ORF">GTO85_09095</name>
    <name evidence="7" type="ORF">HYQ56_0478</name>
    <name evidence="3" type="ORF">K8V23_02890</name>
</gene>
<dbReference type="Proteomes" id="UP000464915">
    <property type="component" value="Chromosome"/>
</dbReference>
<evidence type="ECO:0000313" key="14">
    <source>
        <dbReference type="Proteomes" id="UP000067598"/>
    </source>
</evidence>
<dbReference type="EMBL" id="MKXG01000147">
    <property type="protein sequence ID" value="PJZ16547.1"/>
    <property type="molecule type" value="Genomic_DNA"/>
</dbReference>
<dbReference type="RefSeq" id="WP_005724267.1">
    <property type="nucleotide sequence ID" value="NZ_AP025162.1"/>
</dbReference>
<dbReference type="EMBL" id="VUAO01000004">
    <property type="protein sequence ID" value="KAA8798953.1"/>
    <property type="molecule type" value="Genomic_DNA"/>
</dbReference>
<dbReference type="OMA" id="EIMVNAP"/>
<reference evidence="11 17" key="4">
    <citation type="submission" date="2017-12" db="EMBL/GenBank/DDBJ databases">
        <title>Phylogenetic diversity of female urinary microbiome.</title>
        <authorList>
            <person name="Thomas-White K."/>
            <person name="Wolfe A.J."/>
        </authorList>
    </citation>
    <scope>NUCLEOTIDE SEQUENCE [LARGE SCALE GENOMIC DNA]</scope>
    <source>
        <strain evidence="11 17">UMB0085</strain>
    </source>
</reference>
<dbReference type="GO" id="GO:0016998">
    <property type="term" value="P:cell wall macromolecule catabolic process"/>
    <property type="evidence" value="ECO:0007669"/>
    <property type="project" value="InterPro"/>
</dbReference>
<evidence type="ECO:0000313" key="21">
    <source>
        <dbReference type="Proteomes" id="UP000464915"/>
    </source>
</evidence>
<dbReference type="EMBL" id="LYQW01000048">
    <property type="protein sequence ID" value="OXC20866.1"/>
    <property type="molecule type" value="Genomic_DNA"/>
</dbReference>
<proteinExistence type="inferred from homology"/>
<dbReference type="GeneID" id="69823020"/>
<reference evidence="8 20" key="8">
    <citation type="submission" date="2020-01" db="EMBL/GenBank/DDBJ databases">
        <title>Vaginal microbiome of pregnant Indian women: Insights into the genome of dominants Lactobacillus species.</title>
        <authorList>
            <person name="Das B."/>
            <person name="Mehta O."/>
            <person name="Ghosh T.S."/>
            <person name="Kothidar A."/>
            <person name="Gowtham M.R."/>
            <person name="Mitra R."/>
            <person name="Kshetrapal P."/>
            <person name="Wadhwa N."/>
            <person name="Thiruvengadam R."/>
            <person name="Nair G.B."/>
            <person name="Bhatnagar S."/>
            <person name="Pore S."/>
        </authorList>
    </citation>
    <scope>NUCLEOTIDE SEQUENCE [LARGE SCALE GENOMIC DNA]</scope>
    <source>
        <strain evidence="8 20">Indica2</strain>
    </source>
</reference>
<keyword evidence="2" id="KW-0812">Transmembrane</keyword>
<keyword evidence="2" id="KW-1133">Transmembrane helix</keyword>
<evidence type="ECO:0000313" key="13">
    <source>
        <dbReference type="EMBL" id="QLL74498.1"/>
    </source>
</evidence>
<dbReference type="GO" id="GO:0009253">
    <property type="term" value="P:peptidoglycan catabolic process"/>
    <property type="evidence" value="ECO:0007669"/>
    <property type="project" value="InterPro"/>
</dbReference>
<dbReference type="GO" id="GO:0003796">
    <property type="term" value="F:lysozyme activity"/>
    <property type="evidence" value="ECO:0007669"/>
    <property type="project" value="InterPro"/>
</dbReference>
<organism evidence="6 14">
    <name type="scientific">Lactobacillus crispatus</name>
    <dbReference type="NCBI Taxonomy" id="47770"/>
    <lineage>
        <taxon>Bacteria</taxon>
        <taxon>Bacillati</taxon>
        <taxon>Bacillota</taxon>
        <taxon>Bacilli</taxon>
        <taxon>Lactobacillales</taxon>
        <taxon>Lactobacillaceae</taxon>
        <taxon>Lactobacillus</taxon>
    </lineage>
</organism>